<evidence type="ECO:0000313" key="2">
    <source>
        <dbReference type="EMBL" id="CEM11792.1"/>
    </source>
</evidence>
<feature type="region of interest" description="Disordered" evidence="1">
    <location>
        <begin position="117"/>
        <end position="156"/>
    </location>
</feature>
<feature type="compositionally biased region" description="Basic and acidic residues" evidence="1">
    <location>
        <begin position="139"/>
        <end position="156"/>
    </location>
</feature>
<reference evidence="2" key="1">
    <citation type="submission" date="2014-11" db="EMBL/GenBank/DDBJ databases">
        <authorList>
            <person name="Otto D Thomas"/>
            <person name="Naeem Raeece"/>
        </authorList>
    </citation>
    <scope>NUCLEOTIDE SEQUENCE</scope>
</reference>
<feature type="region of interest" description="Disordered" evidence="1">
    <location>
        <begin position="511"/>
        <end position="652"/>
    </location>
</feature>
<feature type="compositionally biased region" description="Basic and acidic residues" evidence="1">
    <location>
        <begin position="582"/>
        <end position="592"/>
    </location>
</feature>
<gene>
    <name evidence="2" type="ORF">Cvel_16659</name>
</gene>
<evidence type="ECO:0000256" key="1">
    <source>
        <dbReference type="SAM" id="MobiDB-lite"/>
    </source>
</evidence>
<organism evidence="2">
    <name type="scientific">Chromera velia CCMP2878</name>
    <dbReference type="NCBI Taxonomy" id="1169474"/>
    <lineage>
        <taxon>Eukaryota</taxon>
        <taxon>Sar</taxon>
        <taxon>Alveolata</taxon>
        <taxon>Colpodellida</taxon>
        <taxon>Chromeraceae</taxon>
        <taxon>Chromera</taxon>
    </lineage>
</organism>
<sequence>MMRSQTPRPERHIEVCGERHDITRLVRYQLSQDGHVGLHYDPLQDALQALADVVTKQNAVQEGLVKDLEKLKQTTLAVEKQAGVADVRIKDLMSQSQEVKLGVQLLTSKVNKELRQAAAHQRIEDASPKQSSAQAAADDPGKSQKSEAEEHPDRIPFTKDMAAKLEYVRRNWGEVEVMGSKLKRALEAMDSIAEASRHWGEKIDDLAKQREDDLIKFVRLDQSKADRKMLETIIPKVETQKESIEKAIDQMLMVDNRMKKISSIVFGFDEAKGALKSLAEAEKPELARLTGVLSHLTAALRAAEGEAVISGVRCLSCNKPTVETEPLSFQTVGAARNRTDPVTDHTRLAILSAVERALNAPEMPQDNDVKMLTVRVGRATRMLGSDGAPYRTREDPSAVDGGAAIERLAAMPVMRIPRDRTLQVEAFAQKHTKEGGTTTRGAPSLKGNTTAASLRTAAADPYASSTSIAASPRVSSFHKTTPAHTFRIHLPVSYGEIQGKTTSQMMFRSAGGLMAPEGSPRAQLGLSQQGEGQPNGLIHSGASGPRSSRQLLSASRLPNLLSINPNSPQVPVSSPRHTNTPSRERKEDDLHGEPQGAPAPSAESTVGMGGFRVANRGRQSAPQNPDKTRHPTGSVRAKRAAAAAAIAAEGGS</sequence>
<name>A0A0G4FFD6_9ALVE</name>
<proteinExistence type="predicted"/>
<dbReference type="VEuPathDB" id="CryptoDB:Cvel_16659"/>
<feature type="compositionally biased region" description="Low complexity" evidence="1">
    <location>
        <begin position="128"/>
        <end position="138"/>
    </location>
</feature>
<protein>
    <submittedName>
        <fullName evidence="2">Uncharacterized protein</fullName>
    </submittedName>
</protein>
<dbReference type="EMBL" id="CDMZ01000322">
    <property type="protein sequence ID" value="CEM11792.1"/>
    <property type="molecule type" value="Genomic_DNA"/>
</dbReference>
<feature type="compositionally biased region" description="Basic and acidic residues" evidence="1">
    <location>
        <begin position="117"/>
        <end position="127"/>
    </location>
</feature>
<dbReference type="AlphaFoldDB" id="A0A0G4FFD6"/>
<accession>A0A0G4FFD6</accession>
<feature type="compositionally biased region" description="Low complexity" evidence="1">
    <location>
        <begin position="546"/>
        <end position="575"/>
    </location>
</feature>
<feature type="compositionally biased region" description="Low complexity" evidence="1">
    <location>
        <begin position="640"/>
        <end position="652"/>
    </location>
</feature>